<dbReference type="SUPFAM" id="SSF56219">
    <property type="entry name" value="DNase I-like"/>
    <property type="match status" value="1"/>
</dbReference>
<name>A0AAD9ZUU0_9ROSI</name>
<dbReference type="AlphaFoldDB" id="A0AAD9ZUU0"/>
<evidence type="ECO:0008006" key="3">
    <source>
        <dbReference type="Google" id="ProtNLM"/>
    </source>
</evidence>
<comment type="caution">
    <text evidence="1">The sequence shown here is derived from an EMBL/GenBank/DDBJ whole genome shotgun (WGS) entry which is preliminary data.</text>
</comment>
<sequence>METIKVKLGFSGKLVIEGVGRSGGLCLMWRDLADVNHLSYCRFHIVVQIVSHKNTSWRLIGFYGHSDSTQQHHGWTLLRQLHSLSSLPYACVSDFNEVLDDAEKSNIVQLCLSEGSSDFLDSRFSPEEIRIAVFDMAPTKAPDLDWSSGFVLSEVLAFCKQSHYKSLHICVLNEGHGLEEVNRTLITLIPKVKRTDKIKDFRPISLCNVLYKIVEKDLANRLRGVLNETNLNLAKRGILVDSSCPLCNKRPESTLHALWYCPGLEKVRNMCSFMEGFKVTDGVNFLDFFLSCKSRVSFADMEELMCYAWFFGGIDFRQAKSIVMHMAGLNRVDAANWRPLEMGSFKVNTDAALGLGKGKVGIGVIIRDHLGDVLASSSQPCSSQKYVVCEGCRAASLCGRDICPSKTY</sequence>
<keyword evidence="2" id="KW-1185">Reference proteome</keyword>
<accession>A0AAD9ZUU0</accession>
<dbReference type="EMBL" id="JANJYJ010000008">
    <property type="protein sequence ID" value="KAK3192974.1"/>
    <property type="molecule type" value="Genomic_DNA"/>
</dbReference>
<evidence type="ECO:0000313" key="1">
    <source>
        <dbReference type="EMBL" id="KAK3192974.1"/>
    </source>
</evidence>
<evidence type="ECO:0000313" key="2">
    <source>
        <dbReference type="Proteomes" id="UP001281410"/>
    </source>
</evidence>
<gene>
    <name evidence="1" type="ORF">Dsin_024284</name>
</gene>
<reference evidence="1" key="1">
    <citation type="journal article" date="2023" name="Plant J.">
        <title>Genome sequences and population genomics provide insights into the demographic history, inbreeding, and mutation load of two 'living fossil' tree species of Dipteronia.</title>
        <authorList>
            <person name="Feng Y."/>
            <person name="Comes H.P."/>
            <person name="Chen J."/>
            <person name="Zhu S."/>
            <person name="Lu R."/>
            <person name="Zhang X."/>
            <person name="Li P."/>
            <person name="Qiu J."/>
            <person name="Olsen K.M."/>
            <person name="Qiu Y."/>
        </authorList>
    </citation>
    <scope>NUCLEOTIDE SEQUENCE</scope>
    <source>
        <strain evidence="1">NBL</strain>
    </source>
</reference>
<organism evidence="1 2">
    <name type="scientific">Dipteronia sinensis</name>
    <dbReference type="NCBI Taxonomy" id="43782"/>
    <lineage>
        <taxon>Eukaryota</taxon>
        <taxon>Viridiplantae</taxon>
        <taxon>Streptophyta</taxon>
        <taxon>Embryophyta</taxon>
        <taxon>Tracheophyta</taxon>
        <taxon>Spermatophyta</taxon>
        <taxon>Magnoliopsida</taxon>
        <taxon>eudicotyledons</taxon>
        <taxon>Gunneridae</taxon>
        <taxon>Pentapetalae</taxon>
        <taxon>rosids</taxon>
        <taxon>malvids</taxon>
        <taxon>Sapindales</taxon>
        <taxon>Sapindaceae</taxon>
        <taxon>Hippocastanoideae</taxon>
        <taxon>Acereae</taxon>
        <taxon>Dipteronia</taxon>
    </lineage>
</organism>
<protein>
    <recommendedName>
        <fullName evidence="3">Reverse transcriptase zinc-binding domain-containing protein</fullName>
    </recommendedName>
</protein>
<dbReference type="Proteomes" id="UP001281410">
    <property type="component" value="Unassembled WGS sequence"/>
</dbReference>
<dbReference type="InterPro" id="IPR036691">
    <property type="entry name" value="Endo/exonu/phosph_ase_sf"/>
</dbReference>
<proteinExistence type="predicted"/>